<dbReference type="Proteomes" id="UP000050761">
    <property type="component" value="Unassembled WGS sequence"/>
</dbReference>
<reference evidence="1 2" key="1">
    <citation type="submission" date="2018-11" db="EMBL/GenBank/DDBJ databases">
        <authorList>
            <consortium name="Pathogen Informatics"/>
        </authorList>
    </citation>
    <scope>NUCLEOTIDE SEQUENCE [LARGE SCALE GENOMIC DNA]</scope>
</reference>
<organism evidence="2 3">
    <name type="scientific">Heligmosomoides polygyrus</name>
    <name type="common">Parasitic roundworm</name>
    <dbReference type="NCBI Taxonomy" id="6339"/>
    <lineage>
        <taxon>Eukaryota</taxon>
        <taxon>Metazoa</taxon>
        <taxon>Ecdysozoa</taxon>
        <taxon>Nematoda</taxon>
        <taxon>Chromadorea</taxon>
        <taxon>Rhabditida</taxon>
        <taxon>Rhabditina</taxon>
        <taxon>Rhabditomorpha</taxon>
        <taxon>Strongyloidea</taxon>
        <taxon>Heligmosomidae</taxon>
        <taxon>Heligmosomoides</taxon>
    </lineage>
</organism>
<evidence type="ECO:0000313" key="3">
    <source>
        <dbReference type="WBParaSite" id="HPBE_0001440301-mRNA-1"/>
    </source>
</evidence>
<accession>A0A3P8A8F2</accession>
<accession>A0A183G021</accession>
<dbReference type="WBParaSite" id="HPBE_0001440301-mRNA-1">
    <property type="protein sequence ID" value="HPBE_0001440301-mRNA-1"/>
    <property type="gene ID" value="HPBE_0001440301"/>
</dbReference>
<protein>
    <submittedName>
        <fullName evidence="3">PABC domain-containing protein</fullName>
    </submittedName>
</protein>
<gene>
    <name evidence="1" type="ORF">HPBE_LOCUS14404</name>
</gene>
<sequence>MPGLLDRLLGVLLADLEVVQELLADLEVVQVQLAEQVRVRARTM</sequence>
<evidence type="ECO:0000313" key="2">
    <source>
        <dbReference type="Proteomes" id="UP000050761"/>
    </source>
</evidence>
<evidence type="ECO:0000313" key="1">
    <source>
        <dbReference type="EMBL" id="VDO99539.1"/>
    </source>
</evidence>
<keyword evidence="2" id="KW-1185">Reference proteome</keyword>
<dbReference type="EMBL" id="UZAH01028349">
    <property type="protein sequence ID" value="VDO99539.1"/>
    <property type="molecule type" value="Genomic_DNA"/>
</dbReference>
<reference evidence="3" key="2">
    <citation type="submission" date="2019-09" db="UniProtKB">
        <authorList>
            <consortium name="WormBaseParasite"/>
        </authorList>
    </citation>
    <scope>IDENTIFICATION</scope>
</reference>
<dbReference type="AlphaFoldDB" id="A0A183G021"/>
<name>A0A183G021_HELPZ</name>
<proteinExistence type="predicted"/>